<reference evidence="1 2" key="1">
    <citation type="submission" date="2020-01" db="EMBL/GenBank/DDBJ databases">
        <title>Draft genome assembly of Ensifer adhaerens T173.</title>
        <authorList>
            <person name="Craig J.E."/>
            <person name="Stinchcombe J.R."/>
        </authorList>
    </citation>
    <scope>NUCLEOTIDE SEQUENCE [LARGE SCALE GENOMIC DNA]</scope>
    <source>
        <strain evidence="1 2">T173</strain>
    </source>
</reference>
<name>A0AAW4FY20_9HYPH</name>
<dbReference type="RefSeq" id="WP_057205331.1">
    <property type="nucleotide sequence ID" value="NZ_CP083373.1"/>
</dbReference>
<dbReference type="EMBL" id="WXFA01000079">
    <property type="protein sequence ID" value="MBM3096226.1"/>
    <property type="molecule type" value="Genomic_DNA"/>
</dbReference>
<evidence type="ECO:0000313" key="1">
    <source>
        <dbReference type="EMBL" id="MBM3096226.1"/>
    </source>
</evidence>
<evidence type="ECO:0000313" key="2">
    <source>
        <dbReference type="Proteomes" id="UP000744980"/>
    </source>
</evidence>
<organism evidence="1 2">
    <name type="scientific">Ensifer canadensis</name>
    <dbReference type="NCBI Taxonomy" id="555315"/>
    <lineage>
        <taxon>Bacteria</taxon>
        <taxon>Pseudomonadati</taxon>
        <taxon>Pseudomonadota</taxon>
        <taxon>Alphaproteobacteria</taxon>
        <taxon>Hyphomicrobiales</taxon>
        <taxon>Rhizobiaceae</taxon>
        <taxon>Sinorhizobium/Ensifer group</taxon>
        <taxon>Ensifer</taxon>
    </lineage>
</organism>
<sequence length="86" mass="9670">MNLERIGRSRLKLKLPALRALIDAQQSRAFRALCEEYALAAMAIDELTAAVSHDPVDLDGLEAVCTEIESEVDRLLRTFNASKIWR</sequence>
<protein>
    <submittedName>
        <fullName evidence="1">Uncharacterized protein</fullName>
    </submittedName>
</protein>
<dbReference type="Proteomes" id="UP000744980">
    <property type="component" value="Unassembled WGS sequence"/>
</dbReference>
<keyword evidence="2" id="KW-1185">Reference proteome</keyword>
<comment type="caution">
    <text evidence="1">The sequence shown here is derived from an EMBL/GenBank/DDBJ whole genome shotgun (WGS) entry which is preliminary data.</text>
</comment>
<proteinExistence type="predicted"/>
<dbReference type="AlphaFoldDB" id="A0AAW4FY20"/>
<accession>A0AAW4FY20</accession>
<gene>
    <name evidence="1" type="ORF">GFB56_36860</name>
</gene>